<evidence type="ECO:0000256" key="6">
    <source>
        <dbReference type="ARBA" id="ARBA00022869"/>
    </source>
</evidence>
<dbReference type="Pfam" id="PF24973">
    <property type="entry name" value="EGF_LMN_ATRN"/>
    <property type="match status" value="1"/>
</dbReference>
<keyword evidence="9" id="KW-0325">Glycoprotein</keyword>
<keyword evidence="4 11" id="KW-0732">Signal</keyword>
<comment type="caution">
    <text evidence="13">The sequence shown here is derived from an EMBL/GenBank/DDBJ whole genome shotgun (WGS) entry which is preliminary data.</text>
</comment>
<dbReference type="GO" id="GO:0009887">
    <property type="term" value="P:animal organ morphogenesis"/>
    <property type="evidence" value="ECO:0007669"/>
    <property type="project" value="TreeGrafter"/>
</dbReference>
<evidence type="ECO:0000256" key="10">
    <source>
        <dbReference type="ARBA" id="ARBA00023292"/>
    </source>
</evidence>
<feature type="domain" description="Laminin N-terminal" evidence="12">
    <location>
        <begin position="40"/>
        <end position="278"/>
    </location>
</feature>
<evidence type="ECO:0000256" key="5">
    <source>
        <dbReference type="ARBA" id="ARBA00022737"/>
    </source>
</evidence>
<dbReference type="Pfam" id="PF00055">
    <property type="entry name" value="Laminin_N"/>
    <property type="match status" value="1"/>
</dbReference>
<proteinExistence type="predicted"/>
<dbReference type="Gene3D" id="2.60.120.260">
    <property type="entry name" value="Galactose-binding domain-like"/>
    <property type="match status" value="1"/>
</dbReference>
<dbReference type="GO" id="GO:0009888">
    <property type="term" value="P:tissue development"/>
    <property type="evidence" value="ECO:0007669"/>
    <property type="project" value="TreeGrafter"/>
</dbReference>
<dbReference type="PROSITE" id="PS01248">
    <property type="entry name" value="EGF_LAM_1"/>
    <property type="match status" value="1"/>
</dbReference>
<evidence type="ECO:0000256" key="11">
    <source>
        <dbReference type="SAM" id="SignalP"/>
    </source>
</evidence>
<sequence length="400" mass="45987">MALRTALFIPLVLIAGENALYDRDSTLQRADPRLLDLTCELNSCYPTIGNLLIGREDRLSASSTCGSQERERYCIVNLEDRKKCFWCDSSNNTLNNLLINHRIQNIIYKYIPGTFIKSWWQSENGKENVTIQLDMETEFHLTDLIIQFKTFRPAAMLVERSFDFGKTWQVYQYFAHNCDEAFPFVPKHTRRTLTEVVCESLYSDVAPSTEGEVIFRVLPPNINLTNPYSEEVQNLLRMTNLRINFTNLHTLGDDLLDNRAEVYEKYYYAIYEMTVLGSCSCNGHATRCLPMPGVESKRNMVHGRCECTHNTRGLNCEYCEDFYNDHPWQPSVPCKRCTCNNHATTCHFDAAVYNKTGKISGGVCDNCQHNTMGVNCELCKPKFYRDPNLDIDSPDICKPI</sequence>
<dbReference type="PANTHER" id="PTHR10574:SF375">
    <property type="entry name" value="LAMININ SUBUNIT BETA-1"/>
    <property type="match status" value="1"/>
</dbReference>
<dbReference type="InterPro" id="IPR050440">
    <property type="entry name" value="Laminin/Netrin_ECM"/>
</dbReference>
<dbReference type="AlphaFoldDB" id="A0AAU9UCT4"/>
<evidence type="ECO:0000256" key="9">
    <source>
        <dbReference type="ARBA" id="ARBA00023180"/>
    </source>
</evidence>
<dbReference type="GO" id="GO:0016477">
    <property type="term" value="P:cell migration"/>
    <property type="evidence" value="ECO:0007669"/>
    <property type="project" value="TreeGrafter"/>
</dbReference>
<name>A0AAU9UCT4_EUPED</name>
<dbReference type="SUPFAM" id="SSF57196">
    <property type="entry name" value="EGF/Laminin"/>
    <property type="match status" value="2"/>
</dbReference>
<feature type="signal peptide" evidence="11">
    <location>
        <begin position="1"/>
        <end position="19"/>
    </location>
</feature>
<dbReference type="FunFam" id="2.170.300.10:FF:000001">
    <property type="entry name" value="Laminin subunit beta-1"/>
    <property type="match status" value="1"/>
</dbReference>
<dbReference type="EMBL" id="CAKOGL010000016">
    <property type="protein sequence ID" value="CAH2096584.1"/>
    <property type="molecule type" value="Genomic_DNA"/>
</dbReference>
<dbReference type="Gene3D" id="2.170.300.10">
    <property type="entry name" value="Tie2 ligand-binding domain superfamily"/>
    <property type="match status" value="1"/>
</dbReference>
<dbReference type="Pfam" id="PF00053">
    <property type="entry name" value="EGF_laminin"/>
    <property type="match status" value="1"/>
</dbReference>
<keyword evidence="3" id="KW-0272">Extracellular matrix</keyword>
<dbReference type="GO" id="GO:0007411">
    <property type="term" value="P:axon guidance"/>
    <property type="evidence" value="ECO:0007669"/>
    <property type="project" value="TreeGrafter"/>
</dbReference>
<evidence type="ECO:0000256" key="7">
    <source>
        <dbReference type="ARBA" id="ARBA00022889"/>
    </source>
</evidence>
<evidence type="ECO:0000259" key="12">
    <source>
        <dbReference type="PROSITE" id="PS51117"/>
    </source>
</evidence>
<evidence type="ECO:0000313" key="14">
    <source>
        <dbReference type="Proteomes" id="UP001153954"/>
    </source>
</evidence>
<dbReference type="Proteomes" id="UP001153954">
    <property type="component" value="Unassembled WGS sequence"/>
</dbReference>
<reference evidence="13" key="1">
    <citation type="submission" date="2022-03" db="EMBL/GenBank/DDBJ databases">
        <authorList>
            <person name="Tunstrom K."/>
        </authorList>
    </citation>
    <scope>NUCLEOTIDE SEQUENCE</scope>
</reference>
<gene>
    <name evidence="13" type="ORF">EEDITHA_LOCUS11903</name>
</gene>
<dbReference type="SMART" id="SM00136">
    <property type="entry name" value="LamNT"/>
    <property type="match status" value="1"/>
</dbReference>
<dbReference type="GO" id="GO:0034446">
    <property type="term" value="P:substrate adhesion-dependent cell spreading"/>
    <property type="evidence" value="ECO:0007669"/>
    <property type="project" value="TreeGrafter"/>
</dbReference>
<evidence type="ECO:0000256" key="4">
    <source>
        <dbReference type="ARBA" id="ARBA00022729"/>
    </source>
</evidence>
<comment type="subcellular location">
    <subcellularLocation>
        <location evidence="1">Secreted</location>
        <location evidence="1">Extracellular space</location>
        <location evidence="1">Extracellular matrix</location>
        <location evidence="1">Basement membrane</location>
    </subcellularLocation>
</comment>
<organism evidence="13 14">
    <name type="scientific">Euphydryas editha</name>
    <name type="common">Edith's checkerspot</name>
    <dbReference type="NCBI Taxonomy" id="104508"/>
    <lineage>
        <taxon>Eukaryota</taxon>
        <taxon>Metazoa</taxon>
        <taxon>Ecdysozoa</taxon>
        <taxon>Arthropoda</taxon>
        <taxon>Hexapoda</taxon>
        <taxon>Insecta</taxon>
        <taxon>Pterygota</taxon>
        <taxon>Neoptera</taxon>
        <taxon>Endopterygota</taxon>
        <taxon>Lepidoptera</taxon>
        <taxon>Glossata</taxon>
        <taxon>Ditrysia</taxon>
        <taxon>Papilionoidea</taxon>
        <taxon>Nymphalidae</taxon>
        <taxon>Nymphalinae</taxon>
        <taxon>Euphydryas</taxon>
    </lineage>
</organism>
<accession>A0AAU9UCT4</accession>
<dbReference type="CDD" id="cd00055">
    <property type="entry name" value="EGF_Lam"/>
    <property type="match status" value="2"/>
</dbReference>
<dbReference type="PANTHER" id="PTHR10574">
    <property type="entry name" value="NETRIN/LAMININ-RELATED"/>
    <property type="match status" value="1"/>
</dbReference>
<keyword evidence="8" id="KW-1015">Disulfide bond</keyword>
<keyword evidence="6" id="KW-0084">Basement membrane</keyword>
<dbReference type="InterPro" id="IPR002049">
    <property type="entry name" value="LE_dom"/>
</dbReference>
<dbReference type="GO" id="GO:0070831">
    <property type="term" value="P:basement membrane assembly"/>
    <property type="evidence" value="ECO:0007669"/>
    <property type="project" value="TreeGrafter"/>
</dbReference>
<dbReference type="FunFam" id="2.60.120.260:FF:000010">
    <property type="entry name" value="Laminin subunit beta 1"/>
    <property type="match status" value="1"/>
</dbReference>
<evidence type="ECO:0000256" key="2">
    <source>
        <dbReference type="ARBA" id="ARBA00022525"/>
    </source>
</evidence>
<dbReference type="InterPro" id="IPR008211">
    <property type="entry name" value="Laminin_N"/>
</dbReference>
<dbReference type="GO" id="GO:0043256">
    <property type="term" value="C:laminin complex"/>
    <property type="evidence" value="ECO:0007669"/>
    <property type="project" value="TreeGrafter"/>
</dbReference>
<dbReference type="PROSITE" id="PS51117">
    <property type="entry name" value="LAMININ_NTER"/>
    <property type="match status" value="1"/>
</dbReference>
<feature type="chain" id="PRO_5043336641" description="Laminin N-terminal domain-containing protein" evidence="11">
    <location>
        <begin position="20"/>
        <end position="400"/>
    </location>
</feature>
<keyword evidence="10" id="KW-0424">Laminin EGF-like domain</keyword>
<evidence type="ECO:0000256" key="8">
    <source>
        <dbReference type="ARBA" id="ARBA00023157"/>
    </source>
</evidence>
<keyword evidence="2" id="KW-0964">Secreted</keyword>
<dbReference type="InterPro" id="IPR056863">
    <property type="entry name" value="LMN_ATRN_NET-like_EGF"/>
</dbReference>
<keyword evidence="5" id="KW-0677">Repeat</keyword>
<keyword evidence="7" id="KW-0130">Cell adhesion</keyword>
<evidence type="ECO:0000256" key="1">
    <source>
        <dbReference type="ARBA" id="ARBA00004302"/>
    </source>
</evidence>
<protein>
    <recommendedName>
        <fullName evidence="12">Laminin N-terminal domain-containing protein</fullName>
    </recommendedName>
</protein>
<dbReference type="SMART" id="SM00180">
    <property type="entry name" value="EGF_Lam"/>
    <property type="match status" value="2"/>
</dbReference>
<evidence type="ECO:0000313" key="13">
    <source>
        <dbReference type="EMBL" id="CAH2096584.1"/>
    </source>
</evidence>
<evidence type="ECO:0000256" key="3">
    <source>
        <dbReference type="ARBA" id="ARBA00022530"/>
    </source>
</evidence>
<keyword evidence="14" id="KW-1185">Reference proteome</keyword>